<dbReference type="GO" id="GO:0005681">
    <property type="term" value="C:spliceosomal complex"/>
    <property type="evidence" value="ECO:0007669"/>
    <property type="project" value="TreeGrafter"/>
</dbReference>
<dbReference type="SMART" id="SM00271">
    <property type="entry name" value="DnaJ"/>
    <property type="match status" value="1"/>
</dbReference>
<dbReference type="Proteomes" id="UP001152300">
    <property type="component" value="Unassembled WGS sequence"/>
</dbReference>
<feature type="compositionally biased region" description="Low complexity" evidence="6">
    <location>
        <begin position="165"/>
        <end position="180"/>
    </location>
</feature>
<sequence length="248" mass="27810">MPSDDLTKWITSEIDFYALLGLTPESFTADELRRAYRKTALQYHPDKLGAAFDADKYEQFQAANDVLADPESKQKYDNFRNARMQRQRAAALFEGKRRAMKEDLEARERGGSLGKRSREDEEMDENIKKLAEEGRKRRVKRESMMSENVSTPSSPMSAPRPPPHVQSQSQSQPRPQPSTSATSNSEDEKVARLERLIAEATAAKAKRKADKKARKAGKSSKCPAPDTTFKAESKSVYTGVHTVPCATP</sequence>
<comment type="subcellular location">
    <subcellularLocation>
        <location evidence="2">Cytoplasm</location>
    </subcellularLocation>
    <subcellularLocation>
        <location evidence="1">Nucleus</location>
    </subcellularLocation>
</comment>
<dbReference type="EMBL" id="JAPEIS010000002">
    <property type="protein sequence ID" value="KAJ8068885.1"/>
    <property type="molecule type" value="Genomic_DNA"/>
</dbReference>
<feature type="compositionally biased region" description="Basic and acidic residues" evidence="6">
    <location>
        <begin position="186"/>
        <end position="197"/>
    </location>
</feature>
<dbReference type="GO" id="GO:0005737">
    <property type="term" value="C:cytoplasm"/>
    <property type="evidence" value="ECO:0007669"/>
    <property type="project" value="UniProtKB-SubCell"/>
</dbReference>
<evidence type="ECO:0000313" key="8">
    <source>
        <dbReference type="EMBL" id="KAJ8068885.1"/>
    </source>
</evidence>
<dbReference type="Pfam" id="PF00226">
    <property type="entry name" value="DnaJ"/>
    <property type="match status" value="1"/>
</dbReference>
<feature type="compositionally biased region" description="Basic and acidic residues" evidence="6">
    <location>
        <begin position="125"/>
        <end position="135"/>
    </location>
</feature>
<dbReference type="InterPro" id="IPR001623">
    <property type="entry name" value="DnaJ_domain"/>
</dbReference>
<dbReference type="PANTHER" id="PTHR44313:SF1">
    <property type="entry name" value="DNAJ HOMOLOG SUBFAMILY C MEMBER 17"/>
    <property type="match status" value="1"/>
</dbReference>
<evidence type="ECO:0000256" key="6">
    <source>
        <dbReference type="SAM" id="MobiDB-lite"/>
    </source>
</evidence>
<gene>
    <name evidence="8" type="ORF">OCU04_002569</name>
</gene>
<protein>
    <recommendedName>
        <fullName evidence="7">J domain-containing protein</fullName>
    </recommendedName>
</protein>
<dbReference type="PRINTS" id="PR00625">
    <property type="entry name" value="JDOMAIN"/>
</dbReference>
<accession>A0A9X0AU25</accession>
<feature type="region of interest" description="Disordered" evidence="6">
    <location>
        <begin position="102"/>
        <end position="248"/>
    </location>
</feature>
<feature type="compositionally biased region" description="Basic residues" evidence="6">
    <location>
        <begin position="204"/>
        <end position="218"/>
    </location>
</feature>
<dbReference type="CDD" id="cd06257">
    <property type="entry name" value="DnaJ"/>
    <property type="match status" value="1"/>
</dbReference>
<reference evidence="8" key="1">
    <citation type="submission" date="2022-11" db="EMBL/GenBank/DDBJ databases">
        <title>Genome Resource of Sclerotinia nivalis Strain SnTB1, a Plant Pathogen Isolated from American Ginseng.</title>
        <authorList>
            <person name="Fan S."/>
        </authorList>
    </citation>
    <scope>NUCLEOTIDE SEQUENCE</scope>
    <source>
        <strain evidence="8">SnTB1</strain>
    </source>
</reference>
<evidence type="ECO:0000256" key="4">
    <source>
        <dbReference type="ARBA" id="ARBA00023186"/>
    </source>
</evidence>
<evidence type="ECO:0000256" key="1">
    <source>
        <dbReference type="ARBA" id="ARBA00004123"/>
    </source>
</evidence>
<organism evidence="8 9">
    <name type="scientific">Sclerotinia nivalis</name>
    <dbReference type="NCBI Taxonomy" id="352851"/>
    <lineage>
        <taxon>Eukaryota</taxon>
        <taxon>Fungi</taxon>
        <taxon>Dikarya</taxon>
        <taxon>Ascomycota</taxon>
        <taxon>Pezizomycotina</taxon>
        <taxon>Leotiomycetes</taxon>
        <taxon>Helotiales</taxon>
        <taxon>Sclerotiniaceae</taxon>
        <taxon>Sclerotinia</taxon>
    </lineage>
</organism>
<dbReference type="InterPro" id="IPR036869">
    <property type="entry name" value="J_dom_sf"/>
</dbReference>
<evidence type="ECO:0000256" key="5">
    <source>
        <dbReference type="ARBA" id="ARBA00023242"/>
    </source>
</evidence>
<dbReference type="InterPro" id="IPR052094">
    <property type="entry name" value="Pre-mRNA-splicing_ERAD"/>
</dbReference>
<keyword evidence="4" id="KW-0143">Chaperone</keyword>
<keyword evidence="3" id="KW-0963">Cytoplasm</keyword>
<dbReference type="PANTHER" id="PTHR44313">
    <property type="entry name" value="DNAJ HOMOLOG SUBFAMILY C MEMBER 17"/>
    <property type="match status" value="1"/>
</dbReference>
<name>A0A9X0AU25_9HELO</name>
<dbReference type="PROSITE" id="PS50076">
    <property type="entry name" value="DNAJ_2"/>
    <property type="match status" value="1"/>
</dbReference>
<comment type="caution">
    <text evidence="8">The sequence shown here is derived from an EMBL/GenBank/DDBJ whole genome shotgun (WGS) entry which is preliminary data.</text>
</comment>
<dbReference type="Gene3D" id="1.10.287.110">
    <property type="entry name" value="DnaJ domain"/>
    <property type="match status" value="1"/>
</dbReference>
<evidence type="ECO:0000313" key="9">
    <source>
        <dbReference type="Proteomes" id="UP001152300"/>
    </source>
</evidence>
<dbReference type="GO" id="GO:0000390">
    <property type="term" value="P:spliceosomal complex disassembly"/>
    <property type="evidence" value="ECO:0007669"/>
    <property type="project" value="TreeGrafter"/>
</dbReference>
<evidence type="ECO:0000256" key="2">
    <source>
        <dbReference type="ARBA" id="ARBA00004496"/>
    </source>
</evidence>
<dbReference type="OrthoDB" id="376357at2759"/>
<evidence type="ECO:0000256" key="3">
    <source>
        <dbReference type="ARBA" id="ARBA00022490"/>
    </source>
</evidence>
<proteinExistence type="predicted"/>
<feature type="domain" description="J" evidence="7">
    <location>
        <begin position="15"/>
        <end position="80"/>
    </location>
</feature>
<keyword evidence="9" id="KW-1185">Reference proteome</keyword>
<dbReference type="AlphaFoldDB" id="A0A9X0AU25"/>
<evidence type="ECO:0000259" key="7">
    <source>
        <dbReference type="PROSITE" id="PS50076"/>
    </source>
</evidence>
<dbReference type="SUPFAM" id="SSF46565">
    <property type="entry name" value="Chaperone J-domain"/>
    <property type="match status" value="1"/>
</dbReference>
<keyword evidence="5" id="KW-0539">Nucleus</keyword>